<dbReference type="InterPro" id="IPR002504">
    <property type="entry name" value="NADK"/>
</dbReference>
<keyword evidence="1" id="KW-0418">Kinase</keyword>
<keyword evidence="1" id="KW-0808">Transferase</keyword>
<dbReference type="PANTHER" id="PTHR40697">
    <property type="entry name" value="ACETOIN CATABOLISM PROTEIN X"/>
    <property type="match status" value="1"/>
</dbReference>
<dbReference type="GO" id="GO:0016301">
    <property type="term" value="F:kinase activity"/>
    <property type="evidence" value="ECO:0007669"/>
    <property type="project" value="UniProtKB-KW"/>
</dbReference>
<dbReference type="Proteomes" id="UP001597478">
    <property type="component" value="Unassembled WGS sequence"/>
</dbReference>
<dbReference type="EMBL" id="JBHUOF010000011">
    <property type="protein sequence ID" value="MFD2799683.1"/>
    <property type="molecule type" value="Genomic_DNA"/>
</dbReference>
<evidence type="ECO:0000313" key="2">
    <source>
        <dbReference type="Proteomes" id="UP001597478"/>
    </source>
</evidence>
<name>A0ABW5W700_9PSEU</name>
<comment type="caution">
    <text evidence="1">The sequence shown here is derived from an EMBL/GenBank/DDBJ whole genome shotgun (WGS) entry which is preliminary data.</text>
</comment>
<gene>
    <name evidence="1" type="ORF">ACFS2C_09780</name>
</gene>
<dbReference type="InterPro" id="IPR016064">
    <property type="entry name" value="NAD/diacylglycerol_kinase_sf"/>
</dbReference>
<dbReference type="SUPFAM" id="SSF111331">
    <property type="entry name" value="NAD kinase/diacylglycerol kinase-like"/>
    <property type="match status" value="1"/>
</dbReference>
<proteinExistence type="predicted"/>
<dbReference type="PIRSF" id="PIRSF018567">
    <property type="entry name" value="AcoX"/>
    <property type="match status" value="1"/>
</dbReference>
<keyword evidence="2" id="KW-1185">Reference proteome</keyword>
<dbReference type="Pfam" id="PF01513">
    <property type="entry name" value="NAD_kinase"/>
    <property type="match status" value="1"/>
</dbReference>
<dbReference type="InterPro" id="IPR011391">
    <property type="entry name" value="AcoX_kinase"/>
</dbReference>
<organism evidence="1 2">
    <name type="scientific">Prauserella oleivorans</name>
    <dbReference type="NCBI Taxonomy" id="1478153"/>
    <lineage>
        <taxon>Bacteria</taxon>
        <taxon>Bacillati</taxon>
        <taxon>Actinomycetota</taxon>
        <taxon>Actinomycetes</taxon>
        <taxon>Pseudonocardiales</taxon>
        <taxon>Pseudonocardiaceae</taxon>
        <taxon>Prauserella</taxon>
    </lineage>
</organism>
<accession>A0ABW5W700</accession>
<evidence type="ECO:0000313" key="1">
    <source>
        <dbReference type="EMBL" id="MFD2799683.1"/>
    </source>
</evidence>
<sequence length="348" mass="36029">MSGVTAGIVANPASGRDIRRLVAQASVFPTAEKANMVQRLLAAFASVGVERALVSTDLGGISSAVLRALRTRRPGKDSPWPEVEFCADDPITGTAEDTTNAVRRMVGAGARLIVCLGGDGTARVAAAACGDVPLLALSTGTNNAFPRMREATVAGLAGGLVATGAVADGTRRASVLEVTAGARTEIALVDVCSATARHVGSRALWDPESLTELLCTFAEPDGIGLSSVAGQLCPSPRDVPHGVALTFAPPERARWVVHAPIAPGLVVPVGVRDYRTLPVDEPVELTQRGGVIAVDGERELELRDDQRATVRLRADGPRCVDVAGVLAEAARRGLLRTELSPVSTTTAT</sequence>
<dbReference type="InterPro" id="IPR017438">
    <property type="entry name" value="ATP-NAD_kinase_N"/>
</dbReference>
<protein>
    <submittedName>
        <fullName evidence="1">ATP-NAD kinase family protein</fullName>
    </submittedName>
</protein>
<dbReference type="Gene3D" id="3.40.50.10330">
    <property type="entry name" value="Probable inorganic polyphosphate/atp-NAD kinase, domain 1"/>
    <property type="match status" value="1"/>
</dbReference>
<dbReference type="RefSeq" id="WP_377390141.1">
    <property type="nucleotide sequence ID" value="NZ_JBHSAN010000020.1"/>
</dbReference>
<reference evidence="2" key="1">
    <citation type="journal article" date="2019" name="Int. J. Syst. Evol. Microbiol.">
        <title>The Global Catalogue of Microorganisms (GCM) 10K type strain sequencing project: providing services to taxonomists for standard genome sequencing and annotation.</title>
        <authorList>
            <consortium name="The Broad Institute Genomics Platform"/>
            <consortium name="The Broad Institute Genome Sequencing Center for Infectious Disease"/>
            <person name="Wu L."/>
            <person name="Ma J."/>
        </authorList>
    </citation>
    <scope>NUCLEOTIDE SEQUENCE [LARGE SCALE GENOMIC DNA]</scope>
    <source>
        <strain evidence="2">IBRC-M 10906</strain>
    </source>
</reference>
<dbReference type="PANTHER" id="PTHR40697:SF3">
    <property type="entry name" value="ACETOIN CATABOLISM PROTEIN X"/>
    <property type="match status" value="1"/>
</dbReference>
<dbReference type="InterPro" id="IPR039065">
    <property type="entry name" value="AcoX-like"/>
</dbReference>